<sequence>MKAFLALISILLATILFFPPSIVARELRPETRGPLNPGAPVFNCGRGRYRPCITAAPSPKPVCSIYKRNCPPGGH</sequence>
<feature type="signal peptide" evidence="1">
    <location>
        <begin position="1"/>
        <end position="24"/>
    </location>
</feature>
<name>A0A2P5F6U7_TREOI</name>
<organism evidence="2 3">
    <name type="scientific">Trema orientale</name>
    <name type="common">Charcoal tree</name>
    <name type="synonym">Celtis orientalis</name>
    <dbReference type="NCBI Taxonomy" id="63057"/>
    <lineage>
        <taxon>Eukaryota</taxon>
        <taxon>Viridiplantae</taxon>
        <taxon>Streptophyta</taxon>
        <taxon>Embryophyta</taxon>
        <taxon>Tracheophyta</taxon>
        <taxon>Spermatophyta</taxon>
        <taxon>Magnoliopsida</taxon>
        <taxon>eudicotyledons</taxon>
        <taxon>Gunneridae</taxon>
        <taxon>Pentapetalae</taxon>
        <taxon>rosids</taxon>
        <taxon>fabids</taxon>
        <taxon>Rosales</taxon>
        <taxon>Cannabaceae</taxon>
        <taxon>Trema</taxon>
    </lineage>
</organism>
<evidence type="ECO:0000313" key="2">
    <source>
        <dbReference type="EMBL" id="PON93522.1"/>
    </source>
</evidence>
<evidence type="ECO:0000313" key="3">
    <source>
        <dbReference type="Proteomes" id="UP000237000"/>
    </source>
</evidence>
<dbReference type="AlphaFoldDB" id="A0A2P5F6U7"/>
<dbReference type="EMBL" id="JXTC01000058">
    <property type="protein sequence ID" value="PON93522.1"/>
    <property type="molecule type" value="Genomic_DNA"/>
</dbReference>
<keyword evidence="1" id="KW-0732">Signal</keyword>
<proteinExistence type="predicted"/>
<reference evidence="3" key="1">
    <citation type="submission" date="2016-06" db="EMBL/GenBank/DDBJ databases">
        <title>Parallel loss of symbiosis genes in relatives of nitrogen-fixing non-legume Parasponia.</title>
        <authorList>
            <person name="Van Velzen R."/>
            <person name="Holmer R."/>
            <person name="Bu F."/>
            <person name="Rutten L."/>
            <person name="Van Zeijl A."/>
            <person name="Liu W."/>
            <person name="Santuari L."/>
            <person name="Cao Q."/>
            <person name="Sharma T."/>
            <person name="Shen D."/>
            <person name="Roswanjaya Y."/>
            <person name="Wardhani T."/>
            <person name="Kalhor M.S."/>
            <person name="Jansen J."/>
            <person name="Van den Hoogen J."/>
            <person name="Gungor B."/>
            <person name="Hartog M."/>
            <person name="Hontelez J."/>
            <person name="Verver J."/>
            <person name="Yang W.-C."/>
            <person name="Schijlen E."/>
            <person name="Repin R."/>
            <person name="Schilthuizen M."/>
            <person name="Schranz E."/>
            <person name="Heidstra R."/>
            <person name="Miyata K."/>
            <person name="Fedorova E."/>
            <person name="Kohlen W."/>
            <person name="Bisseling T."/>
            <person name="Smit S."/>
            <person name="Geurts R."/>
        </authorList>
    </citation>
    <scope>NUCLEOTIDE SEQUENCE [LARGE SCALE GENOMIC DNA]</scope>
    <source>
        <strain evidence="3">cv. RG33-2</strain>
    </source>
</reference>
<keyword evidence="3" id="KW-1185">Reference proteome</keyword>
<dbReference type="Proteomes" id="UP000237000">
    <property type="component" value="Unassembled WGS sequence"/>
</dbReference>
<feature type="chain" id="PRO_5015200075" description="Rapid ALkalinization Factor" evidence="1">
    <location>
        <begin position="25"/>
        <end position="75"/>
    </location>
</feature>
<dbReference type="InParanoid" id="A0A2P5F6U7"/>
<accession>A0A2P5F6U7</accession>
<protein>
    <recommendedName>
        <fullName evidence="4">Rapid ALkalinization Factor</fullName>
    </recommendedName>
</protein>
<gene>
    <name evidence="2" type="ORF">TorRG33x02_108000</name>
</gene>
<evidence type="ECO:0000256" key="1">
    <source>
        <dbReference type="SAM" id="SignalP"/>
    </source>
</evidence>
<comment type="caution">
    <text evidence="2">The sequence shown here is derived from an EMBL/GenBank/DDBJ whole genome shotgun (WGS) entry which is preliminary data.</text>
</comment>
<evidence type="ECO:0008006" key="4">
    <source>
        <dbReference type="Google" id="ProtNLM"/>
    </source>
</evidence>